<sequence>MAATKASAAASIAGGEEVVNAGGEKAWEVMKPCCSVVLAYNDSTSGCGSFIDEALRGGWGGGGEEKGTVEGGEGTERDVVLLGEKGEESVARVVKEGEGEEAAGDSDERGGSGSALGGDKAERKEGEGGGGVSMHADGKERGVDVDMERRDAIS</sequence>
<comment type="caution">
    <text evidence="2">The sequence shown here is derived from an EMBL/GenBank/DDBJ whole genome shotgun (WGS) entry which is preliminary data.</text>
</comment>
<reference evidence="2" key="1">
    <citation type="submission" date="2021-03" db="EMBL/GenBank/DDBJ databases">
        <authorList>
            <person name="Li Z."/>
            <person name="Yang C."/>
        </authorList>
    </citation>
    <scope>NUCLEOTIDE SEQUENCE</scope>
    <source>
        <strain evidence="2">Dzin_1.0</strain>
        <tissue evidence="2">Leaf</tissue>
    </source>
</reference>
<evidence type="ECO:0000313" key="2">
    <source>
        <dbReference type="EMBL" id="KAJ0982022.1"/>
    </source>
</evidence>
<feature type="region of interest" description="Disordered" evidence="1">
    <location>
        <begin position="88"/>
        <end position="154"/>
    </location>
</feature>
<gene>
    <name evidence="2" type="ORF">J5N97_010277</name>
</gene>
<evidence type="ECO:0000256" key="1">
    <source>
        <dbReference type="SAM" id="MobiDB-lite"/>
    </source>
</evidence>
<feature type="compositionally biased region" description="Basic and acidic residues" evidence="1">
    <location>
        <begin position="88"/>
        <end position="97"/>
    </location>
</feature>
<name>A0A9D5HNG4_9LILI</name>
<dbReference type="AlphaFoldDB" id="A0A9D5HNG4"/>
<accession>A0A9D5HNG4</accession>
<feature type="region of interest" description="Disordered" evidence="1">
    <location>
        <begin position="55"/>
        <end position="75"/>
    </location>
</feature>
<evidence type="ECO:0000313" key="3">
    <source>
        <dbReference type="Proteomes" id="UP001085076"/>
    </source>
</evidence>
<proteinExistence type="predicted"/>
<reference evidence="2" key="2">
    <citation type="journal article" date="2022" name="Hortic Res">
        <title>The genome of Dioscorea zingiberensis sheds light on the biosynthesis, origin and evolution of the medicinally important diosgenin saponins.</title>
        <authorList>
            <person name="Li Y."/>
            <person name="Tan C."/>
            <person name="Li Z."/>
            <person name="Guo J."/>
            <person name="Li S."/>
            <person name="Chen X."/>
            <person name="Wang C."/>
            <person name="Dai X."/>
            <person name="Yang H."/>
            <person name="Song W."/>
            <person name="Hou L."/>
            <person name="Xu J."/>
            <person name="Tong Z."/>
            <person name="Xu A."/>
            <person name="Yuan X."/>
            <person name="Wang W."/>
            <person name="Yang Q."/>
            <person name="Chen L."/>
            <person name="Sun Z."/>
            <person name="Wang K."/>
            <person name="Pan B."/>
            <person name="Chen J."/>
            <person name="Bao Y."/>
            <person name="Liu F."/>
            <person name="Qi X."/>
            <person name="Gang D.R."/>
            <person name="Wen J."/>
            <person name="Li J."/>
        </authorList>
    </citation>
    <scope>NUCLEOTIDE SEQUENCE</scope>
    <source>
        <strain evidence="2">Dzin_1.0</strain>
    </source>
</reference>
<feature type="compositionally biased region" description="Basic and acidic residues" evidence="1">
    <location>
        <begin position="136"/>
        <end position="154"/>
    </location>
</feature>
<organism evidence="2 3">
    <name type="scientific">Dioscorea zingiberensis</name>
    <dbReference type="NCBI Taxonomy" id="325984"/>
    <lineage>
        <taxon>Eukaryota</taxon>
        <taxon>Viridiplantae</taxon>
        <taxon>Streptophyta</taxon>
        <taxon>Embryophyta</taxon>
        <taxon>Tracheophyta</taxon>
        <taxon>Spermatophyta</taxon>
        <taxon>Magnoliopsida</taxon>
        <taxon>Liliopsida</taxon>
        <taxon>Dioscoreales</taxon>
        <taxon>Dioscoreaceae</taxon>
        <taxon>Dioscorea</taxon>
    </lineage>
</organism>
<protein>
    <submittedName>
        <fullName evidence="2">Uncharacterized protein</fullName>
    </submittedName>
</protein>
<dbReference type="EMBL" id="JAGGNH010000002">
    <property type="protein sequence ID" value="KAJ0982022.1"/>
    <property type="molecule type" value="Genomic_DNA"/>
</dbReference>
<keyword evidence="3" id="KW-1185">Reference proteome</keyword>
<dbReference type="Proteomes" id="UP001085076">
    <property type="component" value="Miscellaneous, Linkage group lg02"/>
</dbReference>
<feature type="compositionally biased region" description="Basic and acidic residues" evidence="1">
    <location>
        <begin position="63"/>
        <end position="75"/>
    </location>
</feature>